<sequence length="87" mass="9741">MRAVLLLLIVTFFSVICAQEVPPKVDPSQEIAETVSNNKNLETILKDVKELLINNGYTSGNQLIDEIRKLATIVDELKLKDKVDDES</sequence>
<accession>A0A1B0GHU1</accession>
<evidence type="ECO:0000313" key="3">
    <source>
        <dbReference type="EnsemblMetazoa" id="LLOJ001640-PA"/>
    </source>
</evidence>
<dbReference type="VEuPathDB" id="VectorBase:LLOJ001640"/>
<reference evidence="2" key="2">
    <citation type="journal article" date="2020" name="BMC">
        <title>Leishmania infection induces a limited differential gene expression in the sand fly midgut.</title>
        <authorList>
            <person name="Coutinho-Abreu I.V."/>
            <person name="Serafim T.D."/>
            <person name="Meneses C."/>
            <person name="Kamhawi S."/>
            <person name="Oliveira F."/>
            <person name="Valenzuela J.G."/>
        </authorList>
    </citation>
    <scope>NUCLEOTIDE SEQUENCE</scope>
    <source>
        <strain evidence="2">Jacobina</strain>
        <tissue evidence="2">Midgut</tissue>
    </source>
</reference>
<reference evidence="4" key="1">
    <citation type="submission" date="2012-05" db="EMBL/GenBank/DDBJ databases">
        <title>Whole Genome Assembly of Lutzomyia longipalpis.</title>
        <authorList>
            <person name="Richards S."/>
            <person name="Qu C."/>
            <person name="Dillon R."/>
            <person name="Worley K."/>
            <person name="Scherer S."/>
            <person name="Batterton M."/>
            <person name="Taylor A."/>
            <person name="Hawes A."/>
            <person name="Hernandez B."/>
            <person name="Kovar C."/>
            <person name="Mandapat C."/>
            <person name="Pham C."/>
            <person name="Qu C."/>
            <person name="Jing C."/>
            <person name="Bess C."/>
            <person name="Bandaranaike D."/>
            <person name="Ngo D."/>
            <person name="Ongeri F."/>
            <person name="Arias F."/>
            <person name="Lara F."/>
            <person name="Weissenberger G."/>
            <person name="Kamau G."/>
            <person name="Han H."/>
            <person name="Shen H."/>
            <person name="Dinh H."/>
            <person name="Khalil I."/>
            <person name="Jones J."/>
            <person name="Shafer J."/>
            <person name="Jayaseelan J."/>
            <person name="Quiroz J."/>
            <person name="Blankenburg K."/>
            <person name="Nguyen L."/>
            <person name="Jackson L."/>
            <person name="Francisco L."/>
            <person name="Tang L.-Y."/>
            <person name="Pu L.-L."/>
            <person name="Perales L."/>
            <person name="Lorensuhewa L."/>
            <person name="Munidasa M."/>
            <person name="Coyle M."/>
            <person name="Taylor M."/>
            <person name="Puazo M."/>
            <person name="Firestine M."/>
            <person name="Scheel M."/>
            <person name="Javaid M."/>
            <person name="Wang M."/>
            <person name="Li M."/>
            <person name="Tabassum N."/>
            <person name="Saada N."/>
            <person name="Osuji N."/>
            <person name="Aqrawi P."/>
            <person name="Fu Q."/>
            <person name="Thornton R."/>
            <person name="Raj R."/>
            <person name="Goodspeed R."/>
            <person name="Mata R."/>
            <person name="Najjar R."/>
            <person name="Gubbala S."/>
            <person name="Lee S."/>
            <person name="Denson S."/>
            <person name="Patil S."/>
            <person name="Macmil S."/>
            <person name="Qi S."/>
            <person name="Matskevitch T."/>
            <person name="Palculict T."/>
            <person name="Mathew T."/>
            <person name="Vee V."/>
            <person name="Velamala V."/>
            <person name="Korchina V."/>
            <person name="Cai W."/>
            <person name="Liu W."/>
            <person name="Dai W."/>
            <person name="Zou X."/>
            <person name="Zhu Y."/>
            <person name="Zhang Y."/>
            <person name="Wu Y.-Q."/>
            <person name="Xin Y."/>
            <person name="Nazarath L."/>
            <person name="Kovar C."/>
            <person name="Han Y."/>
            <person name="Muzny D."/>
            <person name="Gibbs R."/>
        </authorList>
    </citation>
    <scope>NUCLEOTIDE SEQUENCE [LARGE SCALE GENOMIC DNA]</scope>
    <source>
        <strain evidence="4">Jacobina</strain>
    </source>
</reference>
<dbReference type="EnsemblMetazoa" id="LLOJ001640-RA">
    <property type="protein sequence ID" value="LLOJ001640-PA"/>
    <property type="gene ID" value="LLOJ001640"/>
</dbReference>
<dbReference type="AlphaFoldDB" id="A0A1B0GHU1"/>
<evidence type="ECO:0000313" key="2">
    <source>
        <dbReference type="EMBL" id="MBC1173178.1"/>
    </source>
</evidence>
<name>A0A1B0GHU1_LUTLO</name>
<keyword evidence="4" id="KW-1185">Reference proteome</keyword>
<proteinExistence type="predicted"/>
<evidence type="ECO:0000256" key="1">
    <source>
        <dbReference type="SAM" id="SignalP"/>
    </source>
</evidence>
<dbReference type="EMBL" id="GITU01004475">
    <property type="protein sequence ID" value="MBC1173178.1"/>
    <property type="molecule type" value="Transcribed_RNA"/>
</dbReference>
<feature type="chain" id="PRO_5044555690" evidence="1">
    <location>
        <begin position="19"/>
        <end position="87"/>
    </location>
</feature>
<keyword evidence="1" id="KW-0732">Signal</keyword>
<reference evidence="3" key="3">
    <citation type="submission" date="2020-05" db="UniProtKB">
        <authorList>
            <consortium name="EnsemblMetazoa"/>
        </authorList>
    </citation>
    <scope>IDENTIFICATION</scope>
    <source>
        <strain evidence="3">Jacobina</strain>
    </source>
</reference>
<evidence type="ECO:0000313" key="4">
    <source>
        <dbReference type="Proteomes" id="UP000092461"/>
    </source>
</evidence>
<protein>
    <submittedName>
        <fullName evidence="2">Putative secreted protein</fullName>
    </submittedName>
</protein>
<dbReference type="Proteomes" id="UP000092461">
    <property type="component" value="Unassembled WGS sequence"/>
</dbReference>
<feature type="signal peptide" evidence="1">
    <location>
        <begin position="1"/>
        <end position="18"/>
    </location>
</feature>
<organism evidence="3 4">
    <name type="scientific">Lutzomyia longipalpis</name>
    <name type="common">Sand fly</name>
    <dbReference type="NCBI Taxonomy" id="7200"/>
    <lineage>
        <taxon>Eukaryota</taxon>
        <taxon>Metazoa</taxon>
        <taxon>Ecdysozoa</taxon>
        <taxon>Arthropoda</taxon>
        <taxon>Hexapoda</taxon>
        <taxon>Insecta</taxon>
        <taxon>Pterygota</taxon>
        <taxon>Neoptera</taxon>
        <taxon>Endopterygota</taxon>
        <taxon>Diptera</taxon>
        <taxon>Nematocera</taxon>
        <taxon>Psychodoidea</taxon>
        <taxon>Psychodidae</taxon>
        <taxon>Lutzomyia</taxon>
        <taxon>Lutzomyia</taxon>
    </lineage>
</organism>
<dbReference type="EMBL" id="AJWK01005605">
    <property type="status" value="NOT_ANNOTATED_CDS"/>
    <property type="molecule type" value="Genomic_DNA"/>
</dbReference>